<protein>
    <submittedName>
        <fullName evidence="2">Uncharacterized protein</fullName>
    </submittedName>
</protein>
<evidence type="ECO:0000313" key="2">
    <source>
        <dbReference type="EMBL" id="CAA9309736.1"/>
    </source>
</evidence>
<feature type="region of interest" description="Disordered" evidence="1">
    <location>
        <begin position="17"/>
        <end position="54"/>
    </location>
</feature>
<proteinExistence type="predicted"/>
<reference evidence="2" key="1">
    <citation type="submission" date="2020-02" db="EMBL/GenBank/DDBJ databases">
        <authorList>
            <person name="Meier V. D."/>
        </authorList>
    </citation>
    <scope>NUCLEOTIDE SEQUENCE</scope>
    <source>
        <strain evidence="2">AVDCRST_MAG71</strain>
    </source>
</reference>
<organism evidence="2">
    <name type="scientific">uncultured Lysobacter sp</name>
    <dbReference type="NCBI Taxonomy" id="271060"/>
    <lineage>
        <taxon>Bacteria</taxon>
        <taxon>Pseudomonadati</taxon>
        <taxon>Pseudomonadota</taxon>
        <taxon>Gammaproteobacteria</taxon>
        <taxon>Lysobacterales</taxon>
        <taxon>Lysobacteraceae</taxon>
        <taxon>Lysobacter</taxon>
        <taxon>environmental samples</taxon>
    </lineage>
</organism>
<dbReference type="EMBL" id="CADCUA010000180">
    <property type="protein sequence ID" value="CAA9309736.1"/>
    <property type="molecule type" value="Genomic_DNA"/>
</dbReference>
<sequence length="54" mass="5671">MIDTHAGACGPFATMRRALNDRSPAPAGRTLASETLVAGRRPQPRLNGFQPAPA</sequence>
<accession>A0A6J4KM92</accession>
<evidence type="ECO:0000256" key="1">
    <source>
        <dbReference type="SAM" id="MobiDB-lite"/>
    </source>
</evidence>
<gene>
    <name evidence="2" type="ORF">AVDCRST_MAG71-621</name>
</gene>
<dbReference type="AlphaFoldDB" id="A0A6J4KM92"/>
<name>A0A6J4KM92_9GAMM</name>